<dbReference type="InterPro" id="IPR002937">
    <property type="entry name" value="Amino_oxidase"/>
</dbReference>
<dbReference type="Pfam" id="PF01593">
    <property type="entry name" value="Amino_oxidase"/>
    <property type="match status" value="2"/>
</dbReference>
<protein>
    <submittedName>
        <fullName evidence="3">NAD(P)-binding protein</fullName>
    </submittedName>
</protein>
<gene>
    <name evidence="3" type="ORF">GS634_00270</name>
</gene>
<dbReference type="InterPro" id="IPR050703">
    <property type="entry name" value="Flavin_MAO"/>
</dbReference>
<name>A0AA90YWU9_9RHOB</name>
<organism evidence="3 4">
    <name type="scientific">Ruegeria atlantica</name>
    <dbReference type="NCBI Taxonomy" id="81569"/>
    <lineage>
        <taxon>Bacteria</taxon>
        <taxon>Pseudomonadati</taxon>
        <taxon>Pseudomonadota</taxon>
        <taxon>Alphaproteobacteria</taxon>
        <taxon>Rhodobacterales</taxon>
        <taxon>Roseobacteraceae</taxon>
        <taxon>Ruegeria</taxon>
    </lineage>
</organism>
<dbReference type="SUPFAM" id="SSF54373">
    <property type="entry name" value="FAD-linked reductases, C-terminal domain"/>
    <property type="match status" value="1"/>
</dbReference>
<proteinExistence type="inferred from homology"/>
<dbReference type="InterPro" id="IPR036188">
    <property type="entry name" value="FAD/NAD-bd_sf"/>
</dbReference>
<evidence type="ECO:0000313" key="4">
    <source>
        <dbReference type="Proteomes" id="UP000597886"/>
    </source>
</evidence>
<dbReference type="RefSeq" id="WP_171327757.1">
    <property type="nucleotide sequence ID" value="NZ_WVRA01000001.1"/>
</dbReference>
<sequence>MRTDTLIIGGGLSGLSLATQLVDQGQEVLVVEARSRLGGRILTEVQGNAHLDMGPAWFWPGQPRIAALTDRLGLHRFDQFSSGALSLEDEQGRVERGRGFSSMEGSYRLVGGLAALTDALSARLPDGAIHLSTQITVLACTEGGVRVTTQSGQHILANRVVLAVPPRIAAELIYEPALPDGTLSAMRHIATWMAGQAKAVAVYDTPFWREDGLSGDAMSRHGPMVEIHDASPASGGPFALFGFIGIPAQARRDEGDLRQQVLAQLGRLFGRKATSPGALLLKDWAFDRFTATNLDLQPVYAHPQYGMPKAMTRIWEDRIIFSGTETAAQFGGYLEGALEAAENTAALLSANRMNVVWK</sequence>
<dbReference type="PANTHER" id="PTHR43563">
    <property type="entry name" value="AMINE OXIDASE"/>
    <property type="match status" value="1"/>
</dbReference>
<dbReference type="EMBL" id="WVRA01000001">
    <property type="protein sequence ID" value="NOE16551.1"/>
    <property type="molecule type" value="Genomic_DNA"/>
</dbReference>
<dbReference type="SUPFAM" id="SSF51905">
    <property type="entry name" value="FAD/NAD(P)-binding domain"/>
    <property type="match status" value="1"/>
</dbReference>
<feature type="domain" description="Amine oxidase" evidence="2">
    <location>
        <begin position="101"/>
        <end position="347"/>
    </location>
</feature>
<comment type="caution">
    <text evidence="3">The sequence shown here is derived from an EMBL/GenBank/DDBJ whole genome shotgun (WGS) entry which is preliminary data.</text>
</comment>
<dbReference type="AlphaFoldDB" id="A0AA90YWU9"/>
<dbReference type="PANTHER" id="PTHR43563:SF1">
    <property type="entry name" value="AMINE OXIDASE [FLAVIN-CONTAINING] B"/>
    <property type="match status" value="1"/>
</dbReference>
<evidence type="ECO:0000313" key="3">
    <source>
        <dbReference type="EMBL" id="NOE16551.1"/>
    </source>
</evidence>
<comment type="similarity">
    <text evidence="1">Belongs to the flavin monoamine oxidase family.</text>
</comment>
<dbReference type="GO" id="GO:0016491">
    <property type="term" value="F:oxidoreductase activity"/>
    <property type="evidence" value="ECO:0007669"/>
    <property type="project" value="InterPro"/>
</dbReference>
<accession>A0AA90YWU9</accession>
<dbReference type="Gene3D" id="3.50.50.60">
    <property type="entry name" value="FAD/NAD(P)-binding domain"/>
    <property type="match status" value="2"/>
</dbReference>
<dbReference type="Proteomes" id="UP000597886">
    <property type="component" value="Unassembled WGS sequence"/>
</dbReference>
<feature type="domain" description="Amine oxidase" evidence="2">
    <location>
        <begin position="12"/>
        <end position="97"/>
    </location>
</feature>
<evidence type="ECO:0000259" key="2">
    <source>
        <dbReference type="Pfam" id="PF01593"/>
    </source>
</evidence>
<reference evidence="3" key="1">
    <citation type="submission" date="2019-12" db="EMBL/GenBank/DDBJ databases">
        <title>Ruegeria JWLKs population differentiation of coral mucus and skeleton niches.</title>
        <authorList>
            <person name="Luo D."/>
        </authorList>
    </citation>
    <scope>NUCLEOTIDE SEQUENCE</scope>
    <source>
        <strain evidence="3">HKCCD6181</strain>
    </source>
</reference>
<evidence type="ECO:0000256" key="1">
    <source>
        <dbReference type="ARBA" id="ARBA00005995"/>
    </source>
</evidence>